<geneLocation type="plasmid" evidence="3">
    <name>pC27-2</name>
</geneLocation>
<name>A0A5B8FFP1_ENTFC</name>
<dbReference type="InterPro" id="IPR025669">
    <property type="entry name" value="AAA_dom"/>
</dbReference>
<dbReference type="RefSeq" id="WP_159373664.1">
    <property type="nucleotide sequence ID" value="NZ_CP038171.1"/>
</dbReference>
<reference evidence="3" key="1">
    <citation type="journal article" date="2019" name="J. Antimicrob. Chemother.">
        <title>Emergence of plasmid-mediated oxazolidinone resistance gene poxtA from CC17 Enterococcus faecium of pig origin.</title>
        <authorList>
            <person name="Huang J."/>
            <person name="Wang M."/>
            <person name="Gao Y."/>
            <person name="Chen L."/>
            <person name="Wang L."/>
        </authorList>
    </citation>
    <scope>NUCLEOTIDE SEQUENCE</scope>
    <source>
        <strain evidence="2">25</strain>
        <strain evidence="3">27</strain>
        <plasmid evidence="2">pC25-1</plasmid>
        <plasmid evidence="3">pC27-2</plasmid>
    </source>
</reference>
<dbReference type="PANTHER" id="PTHR13696:SF98">
    <property type="entry name" value="PLASMID PARTITION PROTEIN A"/>
    <property type="match status" value="1"/>
</dbReference>
<protein>
    <submittedName>
        <fullName evidence="3">Chromosome (Plasmid) partitioning protein ParA</fullName>
    </submittedName>
</protein>
<keyword evidence="3" id="KW-0614">Plasmid</keyword>
<dbReference type="EMBL" id="MH784601">
    <property type="protein sequence ID" value="QDL89928.1"/>
    <property type="molecule type" value="Genomic_DNA"/>
</dbReference>
<organism evidence="3">
    <name type="scientific">Enterococcus faecium</name>
    <name type="common">Streptococcus faecium</name>
    <dbReference type="NCBI Taxonomy" id="1352"/>
    <lineage>
        <taxon>Bacteria</taxon>
        <taxon>Bacillati</taxon>
        <taxon>Bacillota</taxon>
        <taxon>Bacilli</taxon>
        <taxon>Lactobacillales</taxon>
        <taxon>Enterococcaceae</taxon>
        <taxon>Enterococcus</taxon>
    </lineage>
</organism>
<dbReference type="AlphaFoldDB" id="A0A5B8FFP1"/>
<accession>A0A5B8FFP1</accession>
<evidence type="ECO:0000313" key="2">
    <source>
        <dbReference type="EMBL" id="QDL89928.1"/>
    </source>
</evidence>
<dbReference type="EMBL" id="MH784602">
    <property type="protein sequence ID" value="QDL89999.1"/>
    <property type="molecule type" value="Genomic_DNA"/>
</dbReference>
<sequence length="271" mass="30702">MATIITFGNAKGGVGKTTNSSMIAYCLARKGYRTLVADIDPQANATSLLLKTAQRINKKVVKFDKTLMSAISDNDLKSIITPIVENLDLLPSFADFVSFPIFLEEEYKSRTDRTKHLSKTLRPIKDEYDFIIIDTPPTISLYTDNALMASDQVVIVMQTQERSLDGALGYVIYLNQLIENYGADYDVLGILPVLLKNTSKVDQNILNRATEEFGENNMFENVIKNMERLKRYDVMGIGDPNLTTDHDRHDKDVFKIYENITNELLERLESK</sequence>
<dbReference type="InterPro" id="IPR050678">
    <property type="entry name" value="DNA_Partitioning_ATPase"/>
</dbReference>
<geneLocation type="plasmid" evidence="2">
    <name>pC25-1</name>
</geneLocation>
<evidence type="ECO:0000313" key="3">
    <source>
        <dbReference type="EMBL" id="QDL89999.1"/>
    </source>
</evidence>
<feature type="domain" description="AAA" evidence="1">
    <location>
        <begin position="3"/>
        <end position="179"/>
    </location>
</feature>
<dbReference type="PANTHER" id="PTHR13696">
    <property type="entry name" value="P-LOOP CONTAINING NUCLEOSIDE TRIPHOSPHATE HYDROLASE"/>
    <property type="match status" value="1"/>
</dbReference>
<dbReference type="SUPFAM" id="SSF52540">
    <property type="entry name" value="P-loop containing nucleoside triphosphate hydrolases"/>
    <property type="match status" value="1"/>
</dbReference>
<dbReference type="InterPro" id="IPR027417">
    <property type="entry name" value="P-loop_NTPase"/>
</dbReference>
<dbReference type="Pfam" id="PF13614">
    <property type="entry name" value="AAA_31"/>
    <property type="match status" value="1"/>
</dbReference>
<dbReference type="Gene3D" id="3.40.50.300">
    <property type="entry name" value="P-loop containing nucleotide triphosphate hydrolases"/>
    <property type="match status" value="1"/>
</dbReference>
<evidence type="ECO:0000259" key="1">
    <source>
        <dbReference type="Pfam" id="PF13614"/>
    </source>
</evidence>
<dbReference type="CDD" id="cd02042">
    <property type="entry name" value="ParAB_family"/>
    <property type="match status" value="1"/>
</dbReference>
<proteinExistence type="predicted"/>